<evidence type="ECO:0000256" key="3">
    <source>
        <dbReference type="ARBA" id="ARBA00022496"/>
    </source>
</evidence>
<feature type="region of interest" description="Disordered" evidence="9">
    <location>
        <begin position="1"/>
        <end position="48"/>
    </location>
</feature>
<protein>
    <submittedName>
        <fullName evidence="11">Membrane protein of ER body 1-like</fullName>
    </submittedName>
</protein>
<dbReference type="EMBL" id="RCHU01000931">
    <property type="protein sequence ID" value="TKR85984.1"/>
    <property type="molecule type" value="Genomic_DNA"/>
</dbReference>
<evidence type="ECO:0000256" key="6">
    <source>
        <dbReference type="ARBA" id="ARBA00022989"/>
    </source>
</evidence>
<dbReference type="STRING" id="43335.A0A4U5NSE7"/>
<gene>
    <name evidence="11" type="ORF">D5086_0000242640</name>
</gene>
<dbReference type="InterPro" id="IPR008217">
    <property type="entry name" value="Ccc1_fam"/>
</dbReference>
<keyword evidence="7 10" id="KW-0472">Membrane</keyword>
<keyword evidence="3" id="KW-0408">Iron</keyword>
<dbReference type="GO" id="GO:0006826">
    <property type="term" value="P:iron ion transport"/>
    <property type="evidence" value="ECO:0007669"/>
    <property type="project" value="UniProtKB-KW"/>
</dbReference>
<feature type="transmembrane region" description="Helical" evidence="10">
    <location>
        <begin position="445"/>
        <end position="469"/>
    </location>
</feature>
<keyword evidence="6 10" id="KW-1133">Transmembrane helix</keyword>
<sequence length="567" mass="61212">MEDEVTEVALRGRRPRQDSQSSTAISTTSTNGDTDVHGAGDSSMTANGSAELVNQEQNGKQETSIFVNKGTESIDGFHGLKDAIVDIVYSKPERFFQEVSSLPPSNMSLEEQIVPISSTNQGTTGPGDISHIKEVAELYLERVFEKPAAHEFYCPNCNSCIKKVIIRGNEEGSRDAQRPEPVDTFRCTSCFSFLIPIGNWFFPNLVPKGEEDTLHEEDPVQVPSPDSSTYKSPSGGTPPLDQNKAPSSETVHDKDTNASAMNRIRSPVATMVNREQIYGTTGPQEADRNNAASSKQGSKPLEVIIVGGRKVDDAEQKRKRKSNVALVASGPEAEPPLSRSVIADSTEGTTDSELRGAKKLEIVKSIVYGGLIESITSLSVVTSAAGAEATTLNIISLSLANLIGGIFIIAHSLLDLKSEQPRGASSQTNEQVDRYQELLGPRENFLLHATIALLSFLVFGLAPPAVYGFTFMETDDKNFKLAAVAVASLLCITILAIGKAYIQNSPKPYLKTVLHYFFTGIMASGVSYVAGDLAKKLLEKLAWFEPGEAVAVRLAEMSSGRLAWASY</sequence>
<name>A0A4U5NSE7_POPAL</name>
<keyword evidence="5 10" id="KW-0812">Transmembrane</keyword>
<keyword evidence="4" id="KW-0926">Vacuole</keyword>
<feature type="compositionally biased region" description="Polar residues" evidence="9">
    <location>
        <begin position="224"/>
        <end position="235"/>
    </location>
</feature>
<dbReference type="PANTHER" id="PTHR38937">
    <property type="entry name" value="MEMBRANE PROTEIN OF ER BODY-LIKE PROTEIN"/>
    <property type="match status" value="1"/>
</dbReference>
<evidence type="ECO:0000256" key="10">
    <source>
        <dbReference type="SAM" id="Phobius"/>
    </source>
</evidence>
<feature type="region of interest" description="Disordered" evidence="9">
    <location>
        <begin position="213"/>
        <end position="299"/>
    </location>
</feature>
<comment type="similarity">
    <text evidence="2">Belongs to the CCC1 family.</text>
</comment>
<evidence type="ECO:0000256" key="2">
    <source>
        <dbReference type="ARBA" id="ARBA00007049"/>
    </source>
</evidence>
<reference evidence="11" key="1">
    <citation type="submission" date="2018-10" db="EMBL/GenBank/DDBJ databases">
        <title>Population genomic analysis revealed the cold adaptation of white poplar.</title>
        <authorList>
            <person name="Liu Y.-J."/>
        </authorList>
    </citation>
    <scope>NUCLEOTIDE SEQUENCE [LARGE SCALE GENOMIC DNA]</scope>
    <source>
        <strain evidence="11">PAL-ZL1</strain>
    </source>
</reference>
<accession>A0A4U5NSE7</accession>
<feature type="transmembrane region" description="Helical" evidence="10">
    <location>
        <begin position="514"/>
        <end position="531"/>
    </location>
</feature>
<feature type="transmembrane region" description="Helical" evidence="10">
    <location>
        <begin position="481"/>
        <end position="502"/>
    </location>
</feature>
<feature type="compositionally biased region" description="Low complexity" evidence="9">
    <location>
        <begin position="19"/>
        <end position="30"/>
    </location>
</feature>
<keyword evidence="3" id="KW-0410">Iron transport</keyword>
<feature type="transmembrane region" description="Helical" evidence="10">
    <location>
        <begin position="394"/>
        <end position="414"/>
    </location>
</feature>
<evidence type="ECO:0000256" key="5">
    <source>
        <dbReference type="ARBA" id="ARBA00022692"/>
    </source>
</evidence>
<dbReference type="GO" id="GO:0005774">
    <property type="term" value="C:vacuolar membrane"/>
    <property type="evidence" value="ECO:0007669"/>
    <property type="project" value="UniProtKB-SubCell"/>
</dbReference>
<keyword evidence="3" id="KW-0813">Transport</keyword>
<comment type="subcellular location">
    <subcellularLocation>
        <location evidence="1">Vacuole membrane</location>
        <topology evidence="1">Multi-pass membrane protein</topology>
    </subcellularLocation>
</comment>
<dbReference type="GO" id="GO:0030026">
    <property type="term" value="P:intracellular manganese ion homeostasis"/>
    <property type="evidence" value="ECO:0007669"/>
    <property type="project" value="InterPro"/>
</dbReference>
<dbReference type="Pfam" id="PF01988">
    <property type="entry name" value="VIT1"/>
    <property type="match status" value="1"/>
</dbReference>
<keyword evidence="3" id="KW-0406">Ion transport</keyword>
<comment type="catalytic activity">
    <reaction evidence="8">
        <text>Fe(2+)(in) = Fe(2+)(out)</text>
        <dbReference type="Rhea" id="RHEA:28486"/>
        <dbReference type="ChEBI" id="CHEBI:29033"/>
    </reaction>
    <physiologicalReaction direction="left-to-right" evidence="8">
        <dbReference type="Rhea" id="RHEA:28487"/>
    </physiologicalReaction>
</comment>
<evidence type="ECO:0000256" key="1">
    <source>
        <dbReference type="ARBA" id="ARBA00004128"/>
    </source>
</evidence>
<organism evidence="11">
    <name type="scientific">Populus alba</name>
    <name type="common">White poplar</name>
    <dbReference type="NCBI Taxonomy" id="43335"/>
    <lineage>
        <taxon>Eukaryota</taxon>
        <taxon>Viridiplantae</taxon>
        <taxon>Streptophyta</taxon>
        <taxon>Embryophyta</taxon>
        <taxon>Tracheophyta</taxon>
        <taxon>Spermatophyta</taxon>
        <taxon>Magnoliopsida</taxon>
        <taxon>eudicotyledons</taxon>
        <taxon>Gunneridae</taxon>
        <taxon>Pentapetalae</taxon>
        <taxon>rosids</taxon>
        <taxon>fabids</taxon>
        <taxon>Malpighiales</taxon>
        <taxon>Salicaceae</taxon>
        <taxon>Saliceae</taxon>
        <taxon>Populus</taxon>
    </lineage>
</organism>
<evidence type="ECO:0000256" key="9">
    <source>
        <dbReference type="SAM" id="MobiDB-lite"/>
    </source>
</evidence>
<dbReference type="InterPro" id="IPR052843">
    <property type="entry name" value="ER_body_metal_sequester"/>
</dbReference>
<feature type="transmembrane region" description="Helical" evidence="10">
    <location>
        <begin position="366"/>
        <end position="387"/>
    </location>
</feature>
<evidence type="ECO:0000256" key="7">
    <source>
        <dbReference type="ARBA" id="ARBA00023136"/>
    </source>
</evidence>
<comment type="caution">
    <text evidence="11">The sequence shown here is derived from an EMBL/GenBank/DDBJ whole genome shotgun (WGS) entry which is preliminary data.</text>
</comment>
<evidence type="ECO:0000256" key="8">
    <source>
        <dbReference type="ARBA" id="ARBA00044464"/>
    </source>
</evidence>
<evidence type="ECO:0000256" key="4">
    <source>
        <dbReference type="ARBA" id="ARBA00022554"/>
    </source>
</evidence>
<dbReference type="AlphaFoldDB" id="A0A4U5NSE7"/>
<dbReference type="GO" id="GO:0005384">
    <property type="term" value="F:manganese ion transmembrane transporter activity"/>
    <property type="evidence" value="ECO:0007669"/>
    <property type="project" value="InterPro"/>
</dbReference>
<dbReference type="PANTHER" id="PTHR38937:SF2">
    <property type="entry name" value="MEMBRANE PROTEIN OF ER BODY-LIKE PROTEIN ISOFORM X1"/>
    <property type="match status" value="1"/>
</dbReference>
<evidence type="ECO:0000313" key="11">
    <source>
        <dbReference type="EMBL" id="TKR85984.1"/>
    </source>
</evidence>
<proteinExistence type="inferred from homology"/>